<accession>A0A3P1BUE8</accession>
<dbReference type="PANTHER" id="PTHR32328">
    <property type="entry name" value="L-SERYL-TRNA(SEC) SELENIUM TRANSFERASE"/>
    <property type="match status" value="1"/>
</dbReference>
<evidence type="ECO:0000313" key="6">
    <source>
        <dbReference type="EMBL" id="RRB04735.1"/>
    </source>
</evidence>
<dbReference type="InterPro" id="IPR006311">
    <property type="entry name" value="TAT_signal"/>
</dbReference>
<dbReference type="InterPro" id="IPR015421">
    <property type="entry name" value="PyrdxlP-dep_Trfase_major"/>
</dbReference>
<dbReference type="GO" id="GO:0004125">
    <property type="term" value="F:L-seryl-tRNA(Sec) selenium transferase activity"/>
    <property type="evidence" value="ECO:0007669"/>
    <property type="project" value="TreeGrafter"/>
</dbReference>
<gene>
    <name evidence="6" type="ORF">EHT25_14805</name>
</gene>
<keyword evidence="2 4" id="KW-0663">Pyridoxal phosphate</keyword>
<comment type="cofactor">
    <cofactor evidence="1 4">
        <name>pyridoxal 5'-phosphate</name>
        <dbReference type="ChEBI" id="CHEBI:597326"/>
    </cofactor>
</comment>
<dbReference type="OrthoDB" id="9787096at2"/>
<dbReference type="Gene3D" id="3.40.640.10">
    <property type="entry name" value="Type I PLP-dependent aspartate aminotransferase-like (Major domain)"/>
    <property type="match status" value="1"/>
</dbReference>
<dbReference type="PANTHER" id="PTHR32328:SF0">
    <property type="entry name" value="L-SERYL-TRNA(SEC) SELENIUM TRANSFERASE"/>
    <property type="match status" value="1"/>
</dbReference>
<dbReference type="Pfam" id="PF03841">
    <property type="entry name" value="SelA"/>
    <property type="match status" value="1"/>
</dbReference>
<sequence length="407" mass="44460">MISRRKILKRLSTMPLLGGLVGSTAPLQSALAATTSLAPRNLVKELGIRTFINAAGTYTAMTGSLMQDEVMETIQAASKEFMMLDDVQTKVGEKIAALVHAESAVVTAGCFSAMTLGLAGVLTGMDQKKVEALPQLEGTGMKSEVIVQKGHNVGYSHALTNTGCKMVFVETVEEVEKAINEKTALMWFLNIQSDQGKIMHQEWVNLAKKHNIPTMIDIAADVPPVENLWKFHEMGFDLVCVSGGKAMRGPQSAGILMGKKHLIAAARLSMPPRGSTIGRGMKVNKEEILGMYVALEKFVGQDQQKEWKMWEDRVAHISDTVKKVNGVSVETFRPELGNHTPTLRIKWEPAKINLTTKALQENLRNGDPSIEVVGEQGGISLTTWMLKPGQEKIVATRLKEELTKASV</sequence>
<evidence type="ECO:0000256" key="5">
    <source>
        <dbReference type="SAM" id="SignalP"/>
    </source>
</evidence>
<evidence type="ECO:0000256" key="1">
    <source>
        <dbReference type="ARBA" id="ARBA00001933"/>
    </source>
</evidence>
<comment type="caution">
    <text evidence="6">The sequence shown here is derived from an EMBL/GenBank/DDBJ whole genome shotgun (WGS) entry which is preliminary data.</text>
</comment>
<evidence type="ECO:0000256" key="2">
    <source>
        <dbReference type="ARBA" id="ARBA00022898"/>
    </source>
</evidence>
<dbReference type="PROSITE" id="PS51318">
    <property type="entry name" value="TAT"/>
    <property type="match status" value="1"/>
</dbReference>
<protein>
    <submittedName>
        <fullName evidence="6">Selenocysteine synthase</fullName>
    </submittedName>
</protein>
<feature type="signal peptide" evidence="5">
    <location>
        <begin position="1"/>
        <end position="32"/>
    </location>
</feature>
<dbReference type="AlphaFoldDB" id="A0A3P1BUE8"/>
<comment type="similarity">
    <text evidence="3">Belongs to the SelA family.</text>
</comment>
<evidence type="ECO:0000313" key="7">
    <source>
        <dbReference type="Proteomes" id="UP000271925"/>
    </source>
</evidence>
<organism evidence="6 7">
    <name type="scientific">Larkinella rosea</name>
    <dbReference type="NCBI Taxonomy" id="2025312"/>
    <lineage>
        <taxon>Bacteria</taxon>
        <taxon>Pseudomonadati</taxon>
        <taxon>Bacteroidota</taxon>
        <taxon>Cytophagia</taxon>
        <taxon>Cytophagales</taxon>
        <taxon>Spirosomataceae</taxon>
        <taxon>Larkinella</taxon>
    </lineage>
</organism>
<dbReference type="EMBL" id="RQJO01000008">
    <property type="protein sequence ID" value="RRB04735.1"/>
    <property type="molecule type" value="Genomic_DNA"/>
</dbReference>
<keyword evidence="5" id="KW-0732">Signal</keyword>
<feature type="chain" id="PRO_5018274672" evidence="5">
    <location>
        <begin position="33"/>
        <end position="407"/>
    </location>
</feature>
<keyword evidence="7" id="KW-1185">Reference proteome</keyword>
<feature type="modified residue" description="N6-(pyridoxal phosphate)lysine" evidence="4">
    <location>
        <position position="245"/>
    </location>
</feature>
<dbReference type="SUPFAM" id="SSF53383">
    <property type="entry name" value="PLP-dependent transferases"/>
    <property type="match status" value="1"/>
</dbReference>
<dbReference type="InterPro" id="IPR015424">
    <property type="entry name" value="PyrdxlP-dep_Trfase"/>
</dbReference>
<evidence type="ECO:0000256" key="4">
    <source>
        <dbReference type="PIRSR" id="PIRSR618319-50"/>
    </source>
</evidence>
<dbReference type="RefSeq" id="WP_124875754.1">
    <property type="nucleotide sequence ID" value="NZ_RQJO01000008.1"/>
</dbReference>
<dbReference type="InterPro" id="IPR018319">
    <property type="entry name" value="SelA-like"/>
</dbReference>
<reference evidence="6 7" key="1">
    <citation type="submission" date="2018-11" db="EMBL/GenBank/DDBJ databases">
        <authorList>
            <person name="Zhou Z."/>
            <person name="Wang G."/>
        </authorList>
    </citation>
    <scope>NUCLEOTIDE SEQUENCE [LARGE SCALE GENOMIC DNA]</scope>
    <source>
        <strain evidence="6 7">KCTC52004</strain>
    </source>
</reference>
<evidence type="ECO:0000256" key="3">
    <source>
        <dbReference type="ARBA" id="ARBA00044507"/>
    </source>
</evidence>
<proteinExistence type="inferred from homology"/>
<dbReference type="Proteomes" id="UP000271925">
    <property type="component" value="Unassembled WGS sequence"/>
</dbReference>
<name>A0A3P1BUE8_9BACT</name>